<evidence type="ECO:0000256" key="1">
    <source>
        <dbReference type="SAM" id="Phobius"/>
    </source>
</evidence>
<keyword evidence="1" id="KW-0472">Membrane</keyword>
<keyword evidence="1" id="KW-1133">Transmembrane helix</keyword>
<protein>
    <submittedName>
        <fullName evidence="2">Uncharacterized protein</fullName>
    </submittedName>
</protein>
<gene>
    <name evidence="2" type="ORF">AAS21_gp122</name>
</gene>
<keyword evidence="3" id="KW-1185">Reference proteome</keyword>
<dbReference type="EMBL" id="MK770119">
    <property type="protein sequence ID" value="QCW23860.1"/>
    <property type="molecule type" value="Genomic_DNA"/>
</dbReference>
<sequence length="75" mass="8535">MLDKLFEFLGSHPKIAEKGHLILIVVWILLLIPTVVWWSQSILWVAFMSVYAIIAQHATGYSAARGARKTKENQK</sequence>
<evidence type="ECO:0000313" key="2">
    <source>
        <dbReference type="EMBL" id="QCW23860.1"/>
    </source>
</evidence>
<organism evidence="2 3">
    <name type="scientific">Pantoea phage vB_PagS_AAS21</name>
    <dbReference type="NCBI Taxonomy" id="2575261"/>
    <lineage>
        <taxon>Viruses</taxon>
        <taxon>Duplodnaviria</taxon>
        <taxon>Heunggongvirae</taxon>
        <taxon>Uroviricota</taxon>
        <taxon>Caudoviricetes</taxon>
        <taxon>Demerecviridae</taxon>
        <taxon>Keyvirus</taxon>
        <taxon>Keyvirus AAS21</taxon>
    </lineage>
</organism>
<reference evidence="2 3" key="1">
    <citation type="submission" date="2019-04" db="EMBL/GenBank/DDBJ databases">
        <title>Complete genome sequence of Pantoea bacteriophage vB_PagS_AAS21.</title>
        <authorList>
            <person name="Truncaite L."/>
            <person name="Simoliuniene M."/>
            <person name="Zajanckauskaite A."/>
            <person name="Meskys R."/>
            <person name="Simoliunas E."/>
        </authorList>
    </citation>
    <scope>NUCLEOTIDE SEQUENCE [LARGE SCALE GENOMIC DNA]</scope>
</reference>
<proteinExistence type="predicted"/>
<dbReference type="Proteomes" id="UP000308921">
    <property type="component" value="Segment"/>
</dbReference>
<accession>A0A4Y5P1M1</accession>
<feature type="transmembrane region" description="Helical" evidence="1">
    <location>
        <begin position="44"/>
        <end position="64"/>
    </location>
</feature>
<evidence type="ECO:0000313" key="3">
    <source>
        <dbReference type="Proteomes" id="UP000308921"/>
    </source>
</evidence>
<feature type="transmembrane region" description="Helical" evidence="1">
    <location>
        <begin position="21"/>
        <end position="38"/>
    </location>
</feature>
<keyword evidence="1" id="KW-0812">Transmembrane</keyword>
<name>A0A4Y5P1M1_9CAUD</name>